<dbReference type="EMBL" id="ML993911">
    <property type="protein sequence ID" value="KAF2203169.1"/>
    <property type="molecule type" value="Genomic_DNA"/>
</dbReference>
<dbReference type="AlphaFoldDB" id="A0A9P4MRM5"/>
<keyword evidence="3" id="KW-1185">Reference proteome</keyword>
<sequence length="330" mass="36837">MPPNASKRSRESITITDNPSTSAQNSVSTAEKRTRSPATVHNPGSNAHLVKEEVEAPQAQGKVQYDEGQGQQDHGTEQNITVFFQITAKYNGKQLENPTILRKNMSTVTYEGLSDILNSKEAKCRKIATDKRLNCFIVSLDAQVEVFLQPDKRGKRVATFHLVDADGLDKNMIQQLARFVQGYAGNKNVTCLEILLYPTYSSVPRRPDISNDHHIATQLIKDFDRSFSCKDRSCANHGKFCVRFQNEHLPVSMSDRAQCVLPSSRGDKTVVTTILGQIIRGCEDKAAREPWKYEKDNLAKAISQTPFLIECLPITDADRKAKLAALNKKS</sequence>
<evidence type="ECO:0000313" key="3">
    <source>
        <dbReference type="Proteomes" id="UP000799536"/>
    </source>
</evidence>
<evidence type="ECO:0000313" key="2">
    <source>
        <dbReference type="EMBL" id="KAF2203169.1"/>
    </source>
</evidence>
<dbReference type="Proteomes" id="UP000799536">
    <property type="component" value="Unassembled WGS sequence"/>
</dbReference>
<proteinExistence type="predicted"/>
<feature type="compositionally biased region" description="Polar residues" evidence="1">
    <location>
        <begin position="12"/>
        <end position="29"/>
    </location>
</feature>
<feature type="region of interest" description="Disordered" evidence="1">
    <location>
        <begin position="1"/>
        <end position="49"/>
    </location>
</feature>
<feature type="compositionally biased region" description="Polar residues" evidence="1">
    <location>
        <begin position="36"/>
        <end position="45"/>
    </location>
</feature>
<protein>
    <submittedName>
        <fullName evidence="2">Uncharacterized protein</fullName>
    </submittedName>
</protein>
<gene>
    <name evidence="2" type="ORF">GQ43DRAFT_430120</name>
</gene>
<dbReference type="OrthoDB" id="10619452at2759"/>
<organism evidence="2 3">
    <name type="scientific">Delitschia confertaspora ATCC 74209</name>
    <dbReference type="NCBI Taxonomy" id="1513339"/>
    <lineage>
        <taxon>Eukaryota</taxon>
        <taxon>Fungi</taxon>
        <taxon>Dikarya</taxon>
        <taxon>Ascomycota</taxon>
        <taxon>Pezizomycotina</taxon>
        <taxon>Dothideomycetes</taxon>
        <taxon>Pleosporomycetidae</taxon>
        <taxon>Pleosporales</taxon>
        <taxon>Delitschiaceae</taxon>
        <taxon>Delitschia</taxon>
    </lineage>
</organism>
<name>A0A9P4MRM5_9PLEO</name>
<accession>A0A9P4MRM5</accession>
<reference evidence="2" key="1">
    <citation type="journal article" date="2020" name="Stud. Mycol.">
        <title>101 Dothideomycetes genomes: a test case for predicting lifestyles and emergence of pathogens.</title>
        <authorList>
            <person name="Haridas S."/>
            <person name="Albert R."/>
            <person name="Binder M."/>
            <person name="Bloem J."/>
            <person name="Labutti K."/>
            <person name="Salamov A."/>
            <person name="Andreopoulos B."/>
            <person name="Baker S."/>
            <person name="Barry K."/>
            <person name="Bills G."/>
            <person name="Bluhm B."/>
            <person name="Cannon C."/>
            <person name="Castanera R."/>
            <person name="Culley D."/>
            <person name="Daum C."/>
            <person name="Ezra D."/>
            <person name="Gonzalez J."/>
            <person name="Henrissat B."/>
            <person name="Kuo A."/>
            <person name="Liang C."/>
            <person name="Lipzen A."/>
            <person name="Lutzoni F."/>
            <person name="Magnuson J."/>
            <person name="Mondo S."/>
            <person name="Nolan M."/>
            <person name="Ohm R."/>
            <person name="Pangilinan J."/>
            <person name="Park H.-J."/>
            <person name="Ramirez L."/>
            <person name="Alfaro M."/>
            <person name="Sun H."/>
            <person name="Tritt A."/>
            <person name="Yoshinaga Y."/>
            <person name="Zwiers L.-H."/>
            <person name="Turgeon B."/>
            <person name="Goodwin S."/>
            <person name="Spatafora J."/>
            <person name="Crous P."/>
            <person name="Grigoriev I."/>
        </authorList>
    </citation>
    <scope>NUCLEOTIDE SEQUENCE</scope>
    <source>
        <strain evidence="2">ATCC 74209</strain>
    </source>
</reference>
<comment type="caution">
    <text evidence="2">The sequence shown here is derived from an EMBL/GenBank/DDBJ whole genome shotgun (WGS) entry which is preliminary data.</text>
</comment>
<evidence type="ECO:0000256" key="1">
    <source>
        <dbReference type="SAM" id="MobiDB-lite"/>
    </source>
</evidence>